<proteinExistence type="inferred from homology"/>
<dbReference type="EMBL" id="FWFR01000001">
    <property type="protein sequence ID" value="SLN14887.1"/>
    <property type="molecule type" value="Genomic_DNA"/>
</dbReference>
<sequence>MRSSPALIEIHGLSKHFGPFAAVDGIDLTVPGGEVLGFLGPNGAGKTTTMRMITGFLAPSAGSITIAGFDVAAAPLQARQVLGYLPEGAPLYPDMTVAGFLGFIAEVRRIDGQRRRERLDAVIDQVGLGDVLRQPIGTLSKGYKRRVGLAQAIVHEPRVLILDEPTDGLDPNQKHEVRKLIRAMARDRAIVISTHILEEVEAVCSRAVIIDRGRIIADGTPDELKARSGYHNAVVLTVPRAQAGAATEDLKDLPGVERVTRDELADGYDRYTVIPTESVSIAGAVSGLVRERGWSVRELYVLPGRLDDVFRKLTGHRQSGEAA</sequence>
<keyword evidence="2" id="KW-0813">Transport</keyword>
<comment type="similarity">
    <text evidence="1">Belongs to the ABC transporter superfamily.</text>
</comment>
<keyword evidence="3" id="KW-0547">Nucleotide-binding</keyword>
<reference evidence="6 7" key="1">
    <citation type="submission" date="2017-03" db="EMBL/GenBank/DDBJ databases">
        <authorList>
            <person name="Afonso C.L."/>
            <person name="Miller P.J."/>
            <person name="Scott M.A."/>
            <person name="Spackman E."/>
            <person name="Goraichik I."/>
            <person name="Dimitrov K.M."/>
            <person name="Suarez D.L."/>
            <person name="Swayne D.E."/>
        </authorList>
    </citation>
    <scope>NUCLEOTIDE SEQUENCE [LARGE SCALE GENOMIC DNA]</scope>
    <source>
        <strain evidence="6 7">CECT 7691</strain>
    </source>
</reference>
<dbReference type="InterPro" id="IPR003593">
    <property type="entry name" value="AAA+_ATPase"/>
</dbReference>
<dbReference type="SUPFAM" id="SSF52540">
    <property type="entry name" value="P-loop containing nucleoside triphosphate hydrolases"/>
    <property type="match status" value="1"/>
</dbReference>
<evidence type="ECO:0000256" key="2">
    <source>
        <dbReference type="ARBA" id="ARBA00022448"/>
    </source>
</evidence>
<evidence type="ECO:0000256" key="1">
    <source>
        <dbReference type="ARBA" id="ARBA00005417"/>
    </source>
</evidence>
<dbReference type="GO" id="GO:0016887">
    <property type="term" value="F:ATP hydrolysis activity"/>
    <property type="evidence" value="ECO:0007669"/>
    <property type="project" value="InterPro"/>
</dbReference>
<feature type="domain" description="ABC transporter" evidence="5">
    <location>
        <begin position="8"/>
        <end position="237"/>
    </location>
</feature>
<dbReference type="Pfam" id="PF00005">
    <property type="entry name" value="ABC_tran"/>
    <property type="match status" value="1"/>
</dbReference>
<evidence type="ECO:0000256" key="3">
    <source>
        <dbReference type="ARBA" id="ARBA00022741"/>
    </source>
</evidence>
<accession>A0A1Y5RHM7</accession>
<protein>
    <submittedName>
        <fullName evidence="6">Putative ABC transporter ATP-binding protein YbhF</fullName>
    </submittedName>
</protein>
<dbReference type="InterPro" id="IPR027417">
    <property type="entry name" value="P-loop_NTPase"/>
</dbReference>
<organism evidence="6 7">
    <name type="scientific">Oceanibacterium hippocampi</name>
    <dbReference type="NCBI Taxonomy" id="745714"/>
    <lineage>
        <taxon>Bacteria</taxon>
        <taxon>Pseudomonadati</taxon>
        <taxon>Pseudomonadota</taxon>
        <taxon>Alphaproteobacteria</taxon>
        <taxon>Sneathiellales</taxon>
        <taxon>Sneathiellaceae</taxon>
        <taxon>Oceanibacterium</taxon>
    </lineage>
</organism>
<gene>
    <name evidence="6" type="primary">ybhF_1</name>
    <name evidence="6" type="ORF">OCH7691_00294</name>
</gene>
<keyword evidence="4 6" id="KW-0067">ATP-binding</keyword>
<evidence type="ECO:0000259" key="5">
    <source>
        <dbReference type="PROSITE" id="PS50893"/>
    </source>
</evidence>
<dbReference type="Gene3D" id="3.40.50.300">
    <property type="entry name" value="P-loop containing nucleotide triphosphate hydrolases"/>
    <property type="match status" value="1"/>
</dbReference>
<dbReference type="PROSITE" id="PS50893">
    <property type="entry name" value="ABC_TRANSPORTER_2"/>
    <property type="match status" value="1"/>
</dbReference>
<evidence type="ECO:0000313" key="7">
    <source>
        <dbReference type="Proteomes" id="UP000193200"/>
    </source>
</evidence>
<keyword evidence="7" id="KW-1185">Reference proteome</keyword>
<dbReference type="GO" id="GO:0005524">
    <property type="term" value="F:ATP binding"/>
    <property type="evidence" value="ECO:0007669"/>
    <property type="project" value="UniProtKB-KW"/>
</dbReference>
<dbReference type="AlphaFoldDB" id="A0A1Y5RHM7"/>
<dbReference type="PANTHER" id="PTHR43335">
    <property type="entry name" value="ABC TRANSPORTER, ATP-BINDING PROTEIN"/>
    <property type="match status" value="1"/>
</dbReference>
<evidence type="ECO:0000313" key="6">
    <source>
        <dbReference type="EMBL" id="SLN14887.1"/>
    </source>
</evidence>
<dbReference type="SMART" id="SM00382">
    <property type="entry name" value="AAA"/>
    <property type="match status" value="1"/>
</dbReference>
<dbReference type="Proteomes" id="UP000193200">
    <property type="component" value="Unassembled WGS sequence"/>
</dbReference>
<evidence type="ECO:0000256" key="4">
    <source>
        <dbReference type="ARBA" id="ARBA00022840"/>
    </source>
</evidence>
<dbReference type="InterPro" id="IPR003439">
    <property type="entry name" value="ABC_transporter-like_ATP-bd"/>
</dbReference>
<dbReference type="CDD" id="cd03230">
    <property type="entry name" value="ABC_DR_subfamily_A"/>
    <property type="match status" value="1"/>
</dbReference>
<dbReference type="InParanoid" id="A0A1Y5RHM7"/>
<name>A0A1Y5RHM7_9PROT</name>